<comment type="caution">
    <text evidence="1">The sequence shown here is derived from an EMBL/GenBank/DDBJ whole genome shotgun (WGS) entry which is preliminary data.</text>
</comment>
<name>A0A9Q2S888_RHOHA</name>
<protein>
    <recommendedName>
        <fullName evidence="3">Head-to-tail adaptor</fullName>
    </recommendedName>
</protein>
<dbReference type="EMBL" id="WUXR01000013">
    <property type="protein sequence ID" value="MBM4567664.1"/>
    <property type="molecule type" value="Genomic_DNA"/>
</dbReference>
<reference evidence="1" key="1">
    <citation type="submission" date="2019-11" db="EMBL/GenBank/DDBJ databases">
        <title>Spread of Macrolides and rifampicin resistant Rhodococcus equi in clinical isolates in the USA.</title>
        <authorList>
            <person name="Alvarez-Narvaez S."/>
            <person name="Huber L."/>
            <person name="Cohen N.D."/>
            <person name="Slovis N."/>
            <person name="Greiter M."/>
            <person name="Giguere S."/>
            <person name="Hart K."/>
        </authorList>
    </citation>
    <scope>NUCLEOTIDE SEQUENCE</scope>
    <source>
        <strain evidence="1">Lh_17</strain>
    </source>
</reference>
<dbReference type="AlphaFoldDB" id="A0A9Q2S888"/>
<proteinExistence type="predicted"/>
<dbReference type="Proteomes" id="UP000808906">
    <property type="component" value="Unassembled WGS sequence"/>
</dbReference>
<dbReference type="RefSeq" id="WP_209284068.1">
    <property type="nucleotide sequence ID" value="NZ_JAJNNF010000094.1"/>
</dbReference>
<evidence type="ECO:0000313" key="1">
    <source>
        <dbReference type="EMBL" id="MBM4567664.1"/>
    </source>
</evidence>
<sequence length="145" mass="15207">MPAVTLTYTDLTAFAPDIDPAKAEIMIEDALALAAEVAPCILDPGFTKAAAAKAIIRGAVLRWNDSGSGAVTQVSAGSFQQTVDTRTARRSMFWPSEITELQKLCGSARSGRAFSIDTTPAEPELNPLFGALVNGPDGWAPGEVL</sequence>
<evidence type="ECO:0008006" key="3">
    <source>
        <dbReference type="Google" id="ProtNLM"/>
    </source>
</evidence>
<gene>
    <name evidence="1" type="ORF">GS441_20260</name>
</gene>
<evidence type="ECO:0000313" key="2">
    <source>
        <dbReference type="Proteomes" id="UP000808906"/>
    </source>
</evidence>
<accession>A0A9Q2S888</accession>
<organism evidence="1 2">
    <name type="scientific">Rhodococcus hoagii</name>
    <name type="common">Corynebacterium equii</name>
    <dbReference type="NCBI Taxonomy" id="43767"/>
    <lineage>
        <taxon>Bacteria</taxon>
        <taxon>Bacillati</taxon>
        <taxon>Actinomycetota</taxon>
        <taxon>Actinomycetes</taxon>
        <taxon>Mycobacteriales</taxon>
        <taxon>Nocardiaceae</taxon>
        <taxon>Prescottella</taxon>
    </lineage>
</organism>